<organism evidence="1 2">
    <name type="scientific">Clostridium fungisolvens</name>
    <dbReference type="NCBI Taxonomy" id="1604897"/>
    <lineage>
        <taxon>Bacteria</taxon>
        <taxon>Bacillati</taxon>
        <taxon>Bacillota</taxon>
        <taxon>Clostridia</taxon>
        <taxon>Eubacteriales</taxon>
        <taxon>Clostridiaceae</taxon>
        <taxon>Clostridium</taxon>
    </lineage>
</organism>
<comment type="caution">
    <text evidence="1">The sequence shown here is derived from an EMBL/GenBank/DDBJ whole genome shotgun (WGS) entry which is preliminary data.</text>
</comment>
<name>A0A6V8SK33_9CLOT</name>
<gene>
    <name evidence="1" type="ORF">bsdtw1_01602</name>
</gene>
<accession>A0A6V8SK33</accession>
<dbReference type="Proteomes" id="UP000580568">
    <property type="component" value="Unassembled WGS sequence"/>
</dbReference>
<proteinExistence type="predicted"/>
<dbReference type="AlphaFoldDB" id="A0A6V8SK33"/>
<evidence type="ECO:0000313" key="2">
    <source>
        <dbReference type="Proteomes" id="UP000580568"/>
    </source>
</evidence>
<dbReference type="EMBL" id="BLZR01000001">
    <property type="protein sequence ID" value="GFP75518.1"/>
    <property type="molecule type" value="Genomic_DNA"/>
</dbReference>
<reference evidence="1 2" key="1">
    <citation type="submission" date="2020-07" db="EMBL/GenBank/DDBJ databases">
        <title>A new beta-1,3-glucan-decomposing anaerobic bacterium isolated from anoxic soil subjected to biological soil disinfestation.</title>
        <authorList>
            <person name="Ueki A."/>
            <person name="Tonouchi A."/>
        </authorList>
    </citation>
    <scope>NUCLEOTIDE SEQUENCE [LARGE SCALE GENOMIC DNA]</scope>
    <source>
        <strain evidence="1 2">TW1</strain>
    </source>
</reference>
<evidence type="ECO:0000313" key="1">
    <source>
        <dbReference type="EMBL" id="GFP75518.1"/>
    </source>
</evidence>
<sequence length="30" mass="3341">MEKVQIGLQENLKKRGLKVGMGKLNGMKVL</sequence>
<protein>
    <submittedName>
        <fullName evidence="1">Uncharacterized protein</fullName>
    </submittedName>
</protein>
<keyword evidence="2" id="KW-1185">Reference proteome</keyword>